<dbReference type="InterPro" id="IPR019786">
    <property type="entry name" value="Zinc_finger_PHD-type_CS"/>
</dbReference>
<evidence type="ECO:0000256" key="10">
    <source>
        <dbReference type="ARBA" id="ARBA00023117"/>
    </source>
</evidence>
<evidence type="ECO:0000259" key="16">
    <source>
        <dbReference type="PROSITE" id="PS50014"/>
    </source>
</evidence>
<dbReference type="InterPro" id="IPR001487">
    <property type="entry name" value="Bromodomain"/>
</dbReference>
<dbReference type="EMBL" id="JALNTZ010000004">
    <property type="protein sequence ID" value="KAJ3657168.1"/>
    <property type="molecule type" value="Genomic_DNA"/>
</dbReference>
<accession>A0AA38IL84</accession>
<evidence type="ECO:0000259" key="19">
    <source>
        <dbReference type="PROSITE" id="PS50865"/>
    </source>
</evidence>
<gene>
    <name evidence="20" type="ORF">Zmor_016188</name>
</gene>
<keyword evidence="9" id="KW-0805">Transcription regulation</keyword>
<dbReference type="GO" id="GO:0003714">
    <property type="term" value="F:transcription corepressor activity"/>
    <property type="evidence" value="ECO:0007669"/>
    <property type="project" value="TreeGrafter"/>
</dbReference>
<dbReference type="SUPFAM" id="SSF47370">
    <property type="entry name" value="Bromodomain"/>
    <property type="match status" value="1"/>
</dbReference>
<keyword evidence="6" id="KW-0862">Zinc</keyword>
<dbReference type="GO" id="GO:0008270">
    <property type="term" value="F:zinc ion binding"/>
    <property type="evidence" value="ECO:0007669"/>
    <property type="project" value="UniProtKB-KW"/>
</dbReference>
<organism evidence="20 21">
    <name type="scientific">Zophobas morio</name>
    <dbReference type="NCBI Taxonomy" id="2755281"/>
    <lineage>
        <taxon>Eukaryota</taxon>
        <taxon>Metazoa</taxon>
        <taxon>Ecdysozoa</taxon>
        <taxon>Arthropoda</taxon>
        <taxon>Hexapoda</taxon>
        <taxon>Insecta</taxon>
        <taxon>Pterygota</taxon>
        <taxon>Neoptera</taxon>
        <taxon>Endopterygota</taxon>
        <taxon>Coleoptera</taxon>
        <taxon>Polyphaga</taxon>
        <taxon>Cucujiformia</taxon>
        <taxon>Tenebrionidae</taxon>
        <taxon>Zophobas</taxon>
    </lineage>
</organism>
<dbReference type="PROSITE" id="PS01360">
    <property type="entry name" value="ZF_MYND_1"/>
    <property type="match status" value="1"/>
</dbReference>
<feature type="compositionally biased region" description="Basic and acidic residues" evidence="15">
    <location>
        <begin position="535"/>
        <end position="568"/>
    </location>
</feature>
<dbReference type="InterPro" id="IPR018359">
    <property type="entry name" value="Bromodomain_CS"/>
</dbReference>
<keyword evidence="11" id="KW-0804">Transcription</keyword>
<dbReference type="PROSITE" id="PS50014">
    <property type="entry name" value="BROMODOMAIN_2"/>
    <property type="match status" value="1"/>
</dbReference>
<dbReference type="PROSITE" id="PS50016">
    <property type="entry name" value="ZF_PHD_2"/>
    <property type="match status" value="1"/>
</dbReference>
<keyword evidence="4" id="KW-0479">Metal-binding</keyword>
<feature type="domain" description="PWWP" evidence="18">
    <location>
        <begin position="380"/>
        <end position="431"/>
    </location>
</feature>
<dbReference type="Gene3D" id="3.30.40.10">
    <property type="entry name" value="Zinc/RING finger domain, C3HC4 (zinc finger)"/>
    <property type="match status" value="1"/>
</dbReference>
<protein>
    <recommendedName>
        <fullName evidence="22">Protein kinase C-binding protein 1</fullName>
    </recommendedName>
</protein>
<feature type="domain" description="PHD-type" evidence="17">
    <location>
        <begin position="187"/>
        <end position="232"/>
    </location>
</feature>
<feature type="region of interest" description="Disordered" evidence="15">
    <location>
        <begin position="1"/>
        <end position="124"/>
    </location>
</feature>
<keyword evidence="3" id="KW-0158">Chromosome</keyword>
<keyword evidence="7" id="KW-0156">Chromatin regulator</keyword>
<dbReference type="CDD" id="cd15538">
    <property type="entry name" value="PHD_PRKCBP1"/>
    <property type="match status" value="1"/>
</dbReference>
<evidence type="ECO:0000256" key="9">
    <source>
        <dbReference type="ARBA" id="ARBA00023015"/>
    </source>
</evidence>
<dbReference type="InterPro" id="IPR019787">
    <property type="entry name" value="Znf_PHD-finger"/>
</dbReference>
<dbReference type="InterPro" id="IPR000313">
    <property type="entry name" value="PWWP_dom"/>
</dbReference>
<dbReference type="Proteomes" id="UP001168821">
    <property type="component" value="Unassembled WGS sequence"/>
</dbReference>
<dbReference type="InterPro" id="IPR036427">
    <property type="entry name" value="Bromodomain-like_sf"/>
</dbReference>
<evidence type="ECO:0000256" key="12">
    <source>
        <dbReference type="ARBA" id="ARBA00023242"/>
    </source>
</evidence>
<dbReference type="SMART" id="SM00249">
    <property type="entry name" value="PHD"/>
    <property type="match status" value="1"/>
</dbReference>
<evidence type="ECO:0000256" key="4">
    <source>
        <dbReference type="ARBA" id="ARBA00022723"/>
    </source>
</evidence>
<dbReference type="InterPro" id="IPR037967">
    <property type="entry name" value="ZMYND8_Bromo_dom"/>
</dbReference>
<evidence type="ECO:0000259" key="17">
    <source>
        <dbReference type="PROSITE" id="PS50016"/>
    </source>
</evidence>
<feature type="domain" description="MYND-type" evidence="19">
    <location>
        <begin position="1269"/>
        <end position="1303"/>
    </location>
</feature>
<evidence type="ECO:0000256" key="14">
    <source>
        <dbReference type="PROSITE-ProRule" id="PRU00134"/>
    </source>
</evidence>
<dbReference type="PROSITE" id="PS01359">
    <property type="entry name" value="ZF_PHD_1"/>
    <property type="match status" value="1"/>
</dbReference>
<reference evidence="20" key="1">
    <citation type="journal article" date="2023" name="G3 (Bethesda)">
        <title>Whole genome assemblies of Zophobas morio and Tenebrio molitor.</title>
        <authorList>
            <person name="Kaur S."/>
            <person name="Stinson S.A."/>
            <person name="diCenzo G.C."/>
        </authorList>
    </citation>
    <scope>NUCLEOTIDE SEQUENCE</scope>
    <source>
        <strain evidence="20">QUZm001</strain>
    </source>
</reference>
<proteinExistence type="predicted"/>
<dbReference type="Pfam" id="PF23460">
    <property type="entry name" value="ZMYND8_CC"/>
    <property type="match status" value="1"/>
</dbReference>
<dbReference type="Pfam" id="PF24324">
    <property type="entry name" value="MYND_ZMYND11_ZMYD8"/>
    <property type="match status" value="1"/>
</dbReference>
<dbReference type="PROSITE" id="PS00633">
    <property type="entry name" value="BROMODOMAIN_1"/>
    <property type="match status" value="1"/>
</dbReference>
<keyword evidence="8" id="KW-0007">Acetylation</keyword>
<dbReference type="Pfam" id="PF00439">
    <property type="entry name" value="Bromodomain"/>
    <property type="match status" value="1"/>
</dbReference>
<dbReference type="SMART" id="SM00293">
    <property type="entry name" value="PWWP"/>
    <property type="match status" value="1"/>
</dbReference>
<dbReference type="PROSITE" id="PS50812">
    <property type="entry name" value="PWWP"/>
    <property type="match status" value="1"/>
</dbReference>
<dbReference type="GO" id="GO:0005694">
    <property type="term" value="C:chromosome"/>
    <property type="evidence" value="ECO:0007669"/>
    <property type="project" value="UniProtKB-SubCell"/>
</dbReference>
<dbReference type="PANTHER" id="PTHR46453:SF5">
    <property type="entry name" value="PROTEIN KINASE C-BINDING PROTEIN 1 ISOFORM X1"/>
    <property type="match status" value="1"/>
</dbReference>
<dbReference type="SUPFAM" id="SSF144232">
    <property type="entry name" value="HIT/MYND zinc finger-like"/>
    <property type="match status" value="1"/>
</dbReference>
<dbReference type="InterPro" id="IPR011011">
    <property type="entry name" value="Znf_FYVE_PHD"/>
</dbReference>
<feature type="compositionally biased region" description="Basic and acidic residues" evidence="15">
    <location>
        <begin position="502"/>
        <end position="512"/>
    </location>
</feature>
<evidence type="ECO:0008006" key="22">
    <source>
        <dbReference type="Google" id="ProtNLM"/>
    </source>
</evidence>
<evidence type="ECO:0000256" key="6">
    <source>
        <dbReference type="ARBA" id="ARBA00022833"/>
    </source>
</evidence>
<dbReference type="InterPro" id="IPR002893">
    <property type="entry name" value="Znf_MYND"/>
</dbReference>
<dbReference type="Gene3D" id="6.10.140.2220">
    <property type="match status" value="1"/>
</dbReference>
<dbReference type="InterPro" id="IPR001965">
    <property type="entry name" value="Znf_PHD"/>
</dbReference>
<feature type="compositionally biased region" description="Basic and acidic residues" evidence="15">
    <location>
        <begin position="852"/>
        <end position="872"/>
    </location>
</feature>
<feature type="compositionally biased region" description="Basic and acidic residues" evidence="15">
    <location>
        <begin position="668"/>
        <end position="745"/>
    </location>
</feature>
<dbReference type="GO" id="GO:0005737">
    <property type="term" value="C:cytoplasm"/>
    <property type="evidence" value="ECO:0007669"/>
    <property type="project" value="TreeGrafter"/>
</dbReference>
<dbReference type="Gene3D" id="1.20.920.10">
    <property type="entry name" value="Bromodomain-like"/>
    <property type="match status" value="1"/>
</dbReference>
<keyword evidence="5 14" id="KW-0863">Zinc-finger</keyword>
<feature type="compositionally biased region" description="Acidic residues" evidence="15">
    <location>
        <begin position="513"/>
        <end position="534"/>
    </location>
</feature>
<evidence type="ECO:0000256" key="15">
    <source>
        <dbReference type="SAM" id="MobiDB-lite"/>
    </source>
</evidence>
<evidence type="ECO:0000256" key="11">
    <source>
        <dbReference type="ARBA" id="ARBA00023163"/>
    </source>
</evidence>
<feature type="region of interest" description="Disordered" evidence="15">
    <location>
        <begin position="502"/>
        <end position="956"/>
    </location>
</feature>
<evidence type="ECO:0000256" key="3">
    <source>
        <dbReference type="ARBA" id="ARBA00022454"/>
    </source>
</evidence>
<feature type="compositionally biased region" description="Acidic residues" evidence="15">
    <location>
        <begin position="653"/>
        <end position="667"/>
    </location>
</feature>
<name>A0AA38IL84_9CUCU</name>
<keyword evidence="21" id="KW-1185">Reference proteome</keyword>
<dbReference type="PANTHER" id="PTHR46453">
    <property type="entry name" value="PROTEIN KINASE C-BINDING PROTEIN 1"/>
    <property type="match status" value="1"/>
</dbReference>
<evidence type="ECO:0000259" key="18">
    <source>
        <dbReference type="PROSITE" id="PS50812"/>
    </source>
</evidence>
<dbReference type="SUPFAM" id="SSF63748">
    <property type="entry name" value="Tudor/PWWP/MBT"/>
    <property type="match status" value="1"/>
</dbReference>
<feature type="compositionally biased region" description="Polar residues" evidence="15">
    <location>
        <begin position="72"/>
        <end position="83"/>
    </location>
</feature>
<comment type="subcellular location">
    <subcellularLocation>
        <location evidence="2">Chromosome</location>
    </subcellularLocation>
    <subcellularLocation>
        <location evidence="1">Nucleus</location>
    </subcellularLocation>
</comment>
<dbReference type="GO" id="GO:0140006">
    <property type="term" value="F:histone H3 reader activity"/>
    <property type="evidence" value="ECO:0007669"/>
    <property type="project" value="UniProtKB-ARBA"/>
</dbReference>
<evidence type="ECO:0000313" key="20">
    <source>
        <dbReference type="EMBL" id="KAJ3657168.1"/>
    </source>
</evidence>
<dbReference type="InterPro" id="IPR044075">
    <property type="entry name" value="PRKCBP1_PHD"/>
</dbReference>
<feature type="compositionally biased region" description="Basic and acidic residues" evidence="15">
    <location>
        <begin position="596"/>
        <end position="633"/>
    </location>
</feature>
<dbReference type="InterPro" id="IPR057053">
    <property type="entry name" value="MYND_ZMYND11_ZMYD8"/>
</dbReference>
<comment type="caution">
    <text evidence="20">The sequence shown here is derived from an EMBL/GenBank/DDBJ whole genome shotgun (WGS) entry which is preliminary data.</text>
</comment>
<dbReference type="GO" id="GO:0005634">
    <property type="term" value="C:nucleus"/>
    <property type="evidence" value="ECO:0007669"/>
    <property type="project" value="UniProtKB-SubCell"/>
</dbReference>
<dbReference type="InterPro" id="IPR013083">
    <property type="entry name" value="Znf_RING/FYVE/PHD"/>
</dbReference>
<evidence type="ECO:0000256" key="8">
    <source>
        <dbReference type="ARBA" id="ARBA00022990"/>
    </source>
</evidence>
<dbReference type="SMART" id="SM00297">
    <property type="entry name" value="BROMO"/>
    <property type="match status" value="1"/>
</dbReference>
<evidence type="ECO:0000256" key="13">
    <source>
        <dbReference type="PROSITE-ProRule" id="PRU00035"/>
    </source>
</evidence>
<evidence type="ECO:0000256" key="7">
    <source>
        <dbReference type="ARBA" id="ARBA00022853"/>
    </source>
</evidence>
<dbReference type="SUPFAM" id="SSF57903">
    <property type="entry name" value="FYVE/PHD zinc finger"/>
    <property type="match status" value="1"/>
</dbReference>
<feature type="compositionally biased region" description="Low complexity" evidence="15">
    <location>
        <begin position="7"/>
        <end position="16"/>
    </location>
</feature>
<feature type="compositionally biased region" description="Polar residues" evidence="15">
    <location>
        <begin position="833"/>
        <end position="844"/>
    </location>
</feature>
<keyword evidence="12" id="KW-0539">Nucleus</keyword>
<feature type="compositionally biased region" description="Basic and acidic residues" evidence="15">
    <location>
        <begin position="777"/>
        <end position="811"/>
    </location>
</feature>
<feature type="compositionally biased region" description="Basic and acidic residues" evidence="15">
    <location>
        <begin position="53"/>
        <end position="67"/>
    </location>
</feature>
<dbReference type="FunFam" id="6.10.140.2220:FF:000002">
    <property type="entry name" value="Protein kinase C-binding protein 1 isoform C"/>
    <property type="match status" value="1"/>
</dbReference>
<dbReference type="PROSITE" id="PS50865">
    <property type="entry name" value="ZF_MYND_2"/>
    <property type="match status" value="1"/>
</dbReference>
<evidence type="ECO:0000256" key="5">
    <source>
        <dbReference type="ARBA" id="ARBA00022771"/>
    </source>
</evidence>
<dbReference type="CDD" id="cd05508">
    <property type="entry name" value="Bromo_RACK7"/>
    <property type="match status" value="1"/>
</dbReference>
<dbReference type="InterPro" id="IPR056987">
    <property type="entry name" value="ZMYND8_CC"/>
</dbReference>
<evidence type="ECO:0000256" key="2">
    <source>
        <dbReference type="ARBA" id="ARBA00004286"/>
    </source>
</evidence>
<dbReference type="CDD" id="cd20160">
    <property type="entry name" value="PWWP_PRKCBP1"/>
    <property type="match status" value="1"/>
</dbReference>
<sequence>MSEPEAEAAPAAAEEPPQAEDVEAPIESNGCEAFEADKPAEFEYPECDTSQDSTDKAETSSLDEGKGEPAQASESNDDSNTPKTSRELKSILALSKEAKLDTNISSQRRKALDKGKGTPKRPKMTAFPVTAESELENFDVKMDEKKPKKRKLSSGLEMAEGATVDETKRGVQGLSGDFIMPRKPNKDIFCWRCHHDSVQVACETCPRAYHVRCLKQTIMDAEHWPCPECVSILKAENTQTRSKAMRGMSLEHLCSLLKFAVKRMIQCNGSEPFIHPVDEKQFPEYRSYIVQPMTLTMLEKNIKDNAYGSTQAFEADAKWILHNSIIFNSSFPDQSKLTTAAKTIVKICKQEMAEVENCPSCYLNANTKKHTWFVEVCPKPHLLVWAKLKGFPYWPAKVMSINSSGMADVRFFGAHDKAWVSVKDCYLYSVKDPNSGKQKRNDIIECVKELELYVDNLREIYGRVNFAPFKTLLEADSQLRQLQVFLPNYRNDGKEIVWKMKEARSDKGKSGDESEGESSEESSDEEEEDGEDEDDRGKRKGEEKSNGDKHKEGMTRIDYRDSPADKPRLVQKPIKAILIRKRYSSDSIPENSIKMARRDPTKPDAPRLSVDNHIKLNETPEKLCTQHEEEKSKISSPPKLRISDQLIKKLEDMNDEEPEEGKEEVDGEPEKKVEEVVADAEREKSEEKESVEEKSEEKGDTEVNEDDKKENDESKKDEGEVKSDIETKVTEKEDEEDKGKEKELVEPTVIEEEEKSDDAQAPVLELCETIMNVEAQSVKDGEKDKEKPKEKESKKRKHEDSRDDTSKKKETDDDSLFPPNKMVKLVPIENILQKKNLSESSPSKPDQLIVLKEIRVMKDGKEMRNKTKKPEAENSATKEPPVKIKSEVESDDDDDVQYMEAKRQYLSALNISEKQKVPSKPKAHEIRTRSKTEEKKSRKEETTPKPAEEASKDVTKSAEVKEIYIKSLSKMQTPKHKARKSFPTPNYGKKTIVARKIIPKTTMDDELTIVNAATLQPSANVMILPKLHYTKPMNRDLSSPPVLTMLPRVQDQNAAAVAAAKKVLEGSQNYIPQNEDEERAASGSGGILLNNLLTSGTTQPPVIDVDSQTSSFESELGSLKEILPENVAKGVGDILCQPPPKLKPKPVGILNSVVEAGVPSTAGPVASRINSMAQKLGDYFRSLLVETISDLGKSNNPEATISGLKYEIEELNHKHSIELAEIRRNVSIVLKDTQKSVVEERERIINETKANCEMEMMKKVEEAKSKQWCANCSKEAQFYCCWNTSYCDYPCQQKHWPKHMSKCTQTSGQNQSTSSPVRPAGQQLVLTPTAAPKFGTLFAKPQKVYLKRTTAPFKPTTGSHITLVESTPGNFELLGSGPIAVNGKILASTSVIEKIKCGNIVTVTAPSGQTNTQLTSVNQKVNTVAKSTASSADSEH</sequence>
<evidence type="ECO:0000313" key="21">
    <source>
        <dbReference type="Proteomes" id="UP001168821"/>
    </source>
</evidence>
<dbReference type="Gene3D" id="2.30.30.140">
    <property type="match status" value="1"/>
</dbReference>
<feature type="compositionally biased region" description="Basic and acidic residues" evidence="15">
    <location>
        <begin position="922"/>
        <end position="956"/>
    </location>
</feature>
<feature type="domain" description="Bromo" evidence="16">
    <location>
        <begin position="270"/>
        <end position="335"/>
    </location>
</feature>
<dbReference type="Pfam" id="PF00855">
    <property type="entry name" value="PWWP"/>
    <property type="match status" value="1"/>
</dbReference>
<evidence type="ECO:0000256" key="1">
    <source>
        <dbReference type="ARBA" id="ARBA00004123"/>
    </source>
</evidence>
<keyword evidence="10 13" id="KW-0103">Bromodomain</keyword>